<protein>
    <submittedName>
        <fullName evidence="1">Uncharacterized protein</fullName>
    </submittedName>
</protein>
<gene>
    <name evidence="1" type="ORF">ABRQ22_15460</name>
</gene>
<dbReference type="AlphaFoldDB" id="A0AAU8FYU0"/>
<dbReference type="RefSeq" id="WP_353707368.1">
    <property type="nucleotide sequence ID" value="NZ_CP159290.1"/>
</dbReference>
<organism evidence="1">
    <name type="scientific">Cellulosimicrobium sp. ES-005</name>
    <dbReference type="NCBI Taxonomy" id="3163031"/>
    <lineage>
        <taxon>Bacteria</taxon>
        <taxon>Bacillati</taxon>
        <taxon>Actinomycetota</taxon>
        <taxon>Actinomycetes</taxon>
        <taxon>Micrococcales</taxon>
        <taxon>Promicromonosporaceae</taxon>
        <taxon>Cellulosimicrobium</taxon>
    </lineage>
</organism>
<accession>A0AAU8FYU0</accession>
<name>A0AAU8FYU0_9MICO</name>
<proteinExistence type="predicted"/>
<evidence type="ECO:0000313" key="1">
    <source>
        <dbReference type="EMBL" id="XCH28980.1"/>
    </source>
</evidence>
<reference evidence="1" key="1">
    <citation type="submission" date="2024-06" db="EMBL/GenBank/DDBJ databases">
        <title>Complete genome sequence of the cellulolytic actinobacterium, Cellulosimicrobium ES-005.</title>
        <authorList>
            <person name="Matthews C.T."/>
            <person name="Underwood K.D."/>
            <person name="Ghanchi K.M."/>
            <person name="Fields S.D."/>
            <person name="Gardner S.G."/>
        </authorList>
    </citation>
    <scope>NUCLEOTIDE SEQUENCE</scope>
    <source>
        <strain evidence="1">ES-005</strain>
    </source>
</reference>
<sequence length="158" mass="16723">MTTTHRTTALLTHHLGLPTPDEQEATIRDAGISVDEHTTIAPLTDEDWADAVASIAAGLGPGDTLAVARLVALGATPRLLLDALEEVLERGAHLACAHERIDTRTAPAAAHALTALAHAIEEGRDVRTRAFLATPTLHGVTPPHARFVPLDSYERTTA</sequence>
<dbReference type="EMBL" id="CP159290">
    <property type="protein sequence ID" value="XCH28980.1"/>
    <property type="molecule type" value="Genomic_DNA"/>
</dbReference>